<evidence type="ECO:0000256" key="2">
    <source>
        <dbReference type="ARBA" id="ARBA00022801"/>
    </source>
</evidence>
<dbReference type="SUPFAM" id="SSF51445">
    <property type="entry name" value="(Trans)glycosidases"/>
    <property type="match status" value="1"/>
</dbReference>
<dbReference type="OrthoDB" id="9805159at2"/>
<dbReference type="Pfam" id="PF00128">
    <property type="entry name" value="Alpha-amylase"/>
    <property type="match status" value="1"/>
</dbReference>
<name>A0A317CJ92_9GAMM</name>
<dbReference type="Gene3D" id="3.90.400.10">
    <property type="entry name" value="Oligo-1,6-glucosidase, Domain 2"/>
    <property type="match status" value="1"/>
</dbReference>
<accession>A0A317CJ92</accession>
<dbReference type="Gene3D" id="2.60.40.1180">
    <property type="entry name" value="Golgi alpha-mannosidase II"/>
    <property type="match status" value="1"/>
</dbReference>
<dbReference type="Proteomes" id="UP000245539">
    <property type="component" value="Unassembled WGS sequence"/>
</dbReference>
<evidence type="ECO:0000313" key="5">
    <source>
        <dbReference type="EMBL" id="PWQ98624.1"/>
    </source>
</evidence>
<dbReference type="SUPFAM" id="SSF51011">
    <property type="entry name" value="Glycosyl hydrolase domain"/>
    <property type="match status" value="1"/>
</dbReference>
<dbReference type="CDD" id="cd11330">
    <property type="entry name" value="AmyAc_OligoGlu"/>
    <property type="match status" value="1"/>
</dbReference>
<proteinExistence type="inferred from homology"/>
<protein>
    <submittedName>
        <fullName evidence="5">Alpha-glucosidase</fullName>
    </submittedName>
</protein>
<evidence type="ECO:0000313" key="6">
    <source>
        <dbReference type="Proteomes" id="UP000245539"/>
    </source>
</evidence>
<dbReference type="InterPro" id="IPR006047">
    <property type="entry name" value="GH13_cat_dom"/>
</dbReference>
<sequence length="552" mass="62968">MPNRQSKQDIRDNRQLGGDSDWWRGAVIYQIYPCSYLDTNGDGIGDLAGITQKLDYLAELGVDAIWISPFFTSPMKDFGYDVSDYRGIDPMFGSHSDFATLLEKAHSLGIRVLIDLVLSHTSDQHEWYKTSRQSRDNEKADWYVWEDPKPDGSPPTNWLSIFGGSAWEWDSVRRQYFMHNFLTCQPDLNFHNPDVQDALLDVVRFWLDLGVDGFRLDTANMYFHDAELRDNPPVAEGMVVNGVDPVNPYSMQEPKYNISRPETLGFMERFRKVLDEYPAVTSVGELGATVDMYQTVAAYTEEGKRLHKAYSFDFMTNTFNAAHLRSVVERTIQHIGSGWPCWAFSNHDVERVISRWGVDREAAPMLTALSTCLGGTACLYQGEELGLPEAEVAFEDLQDPFGIRFWPGYKGRDGCRTPMPWQKDEHLGGFSSAEQSWLPVPEEHLALAVSEQQGEGAVLQRTRHFLHWRKQYPALLKGTIRFLDAPEGVLAFVREYQQEKLLCVFHLENSVFHFDTGLTDIEALNSEFFGSEWLNGECVLPAYGMFFGRMEA</sequence>
<keyword evidence="6" id="KW-1185">Reference proteome</keyword>
<evidence type="ECO:0000259" key="4">
    <source>
        <dbReference type="SMART" id="SM00642"/>
    </source>
</evidence>
<dbReference type="GO" id="GO:0004556">
    <property type="term" value="F:alpha-amylase activity"/>
    <property type="evidence" value="ECO:0007669"/>
    <property type="project" value="TreeGrafter"/>
</dbReference>
<dbReference type="Gene3D" id="3.20.20.80">
    <property type="entry name" value="Glycosidases"/>
    <property type="match status" value="2"/>
</dbReference>
<evidence type="ECO:0000256" key="1">
    <source>
        <dbReference type="ARBA" id="ARBA00008061"/>
    </source>
</evidence>
<dbReference type="PANTHER" id="PTHR10357:SF179">
    <property type="entry name" value="NEUTRAL AND BASIC AMINO ACID TRANSPORT PROTEIN RBAT"/>
    <property type="match status" value="1"/>
</dbReference>
<keyword evidence="2" id="KW-0378">Hydrolase</keyword>
<dbReference type="SMART" id="SM00642">
    <property type="entry name" value="Aamy"/>
    <property type="match status" value="1"/>
</dbReference>
<dbReference type="AlphaFoldDB" id="A0A317CJ92"/>
<evidence type="ECO:0000256" key="3">
    <source>
        <dbReference type="ARBA" id="ARBA00023295"/>
    </source>
</evidence>
<gene>
    <name evidence="5" type="ORF">DKW60_07765</name>
</gene>
<dbReference type="FunFam" id="3.90.400.10:FF:000002">
    <property type="entry name" value="Sucrose isomerase"/>
    <property type="match status" value="1"/>
</dbReference>
<dbReference type="InterPro" id="IPR045857">
    <property type="entry name" value="O16G_dom_2"/>
</dbReference>
<dbReference type="InterPro" id="IPR013780">
    <property type="entry name" value="Glyco_hydro_b"/>
</dbReference>
<dbReference type="GO" id="GO:0009313">
    <property type="term" value="P:oligosaccharide catabolic process"/>
    <property type="evidence" value="ECO:0007669"/>
    <property type="project" value="TreeGrafter"/>
</dbReference>
<organism evidence="5 6">
    <name type="scientific">Leucothrix pacifica</name>
    <dbReference type="NCBI Taxonomy" id="1247513"/>
    <lineage>
        <taxon>Bacteria</taxon>
        <taxon>Pseudomonadati</taxon>
        <taxon>Pseudomonadota</taxon>
        <taxon>Gammaproteobacteria</taxon>
        <taxon>Thiotrichales</taxon>
        <taxon>Thiotrichaceae</taxon>
        <taxon>Leucothrix</taxon>
    </lineage>
</organism>
<dbReference type="PANTHER" id="PTHR10357">
    <property type="entry name" value="ALPHA-AMYLASE FAMILY MEMBER"/>
    <property type="match status" value="1"/>
</dbReference>
<keyword evidence="3" id="KW-0326">Glycosidase</keyword>
<dbReference type="InterPro" id="IPR017853">
    <property type="entry name" value="GH"/>
</dbReference>
<comment type="caution">
    <text evidence="5">The sequence shown here is derived from an EMBL/GenBank/DDBJ whole genome shotgun (WGS) entry which is preliminary data.</text>
</comment>
<feature type="domain" description="Glycosyl hydrolase family 13 catalytic" evidence="4">
    <location>
        <begin position="30"/>
        <end position="416"/>
    </location>
</feature>
<reference evidence="5 6" key="1">
    <citation type="submission" date="2018-05" db="EMBL/GenBank/DDBJ databases">
        <title>Leucothrix arctica sp. nov., isolated from Arctic seawater.</title>
        <authorList>
            <person name="Choi A."/>
            <person name="Baek K."/>
        </authorList>
    </citation>
    <scope>NUCLEOTIDE SEQUENCE [LARGE SCALE GENOMIC DNA]</scope>
    <source>
        <strain evidence="5 6">JCM 18388</strain>
    </source>
</reference>
<comment type="similarity">
    <text evidence="1">Belongs to the glycosyl hydrolase 13 family.</text>
</comment>
<dbReference type="RefSeq" id="WP_109837090.1">
    <property type="nucleotide sequence ID" value="NZ_QGKM01000015.1"/>
</dbReference>
<dbReference type="EMBL" id="QGKM01000015">
    <property type="protein sequence ID" value="PWQ98624.1"/>
    <property type="molecule type" value="Genomic_DNA"/>
</dbReference>